<reference evidence="1" key="1">
    <citation type="submission" date="2022-11" db="EMBL/GenBank/DDBJ databases">
        <title>Genome Sequence of Boeremia exigua.</title>
        <authorList>
            <person name="Buettner E."/>
        </authorList>
    </citation>
    <scope>NUCLEOTIDE SEQUENCE</scope>
    <source>
        <strain evidence="1">CU02</strain>
    </source>
</reference>
<sequence>MSTILARSPLVSLPMATNRPSTRRRSAKQAFDDDDAPAPKRVKADLNGAARKATTTTAKKTAKVAYDENDDGFQFSRRTTRKSTKAQAAPLQESIPEDKVAKPTRRREVLRSSPEPAPLKAPTRRKKSIATVDPESSDTQNRRRSARISSDRNSLEMRPKSVEPLAPKRTSRKAPSEPQKKRQKQVTPAPEEQPAHAFAGTHTPNQQDANAAKERDPNAKRIMLPFADTPVITRNKEMRKGNKDGHRRSSTGLRGRRASSLIDSGMSNALPHSAIEVADYYKYIEQSLPEPRRMKQLLTWCGSQALPEKPSGDVKNANAIMAARAIQQELIDDFANRPELSDWFSREETAAPPVVKKPNPTNEKNRITLQELEDEVNRLEEEKAAWESLEKSTPATIPAASPSDAPAVTLADIDTSLLDPAQAAILSRLQLLPASEEQSQAASTFTFTTPFALQSHLNKLSQSLEPNIDIFADGIHKIEQYRNTADRVADRILGTAAKRLEERDREVKERAGADGIGVGDILRGLAGVLGESRRTNEILPAAPSEWAFPKVLPQGTYTFELEAGFREFWTACMARSPCRLRDL</sequence>
<dbReference type="EMBL" id="JAPHNI010000438">
    <property type="protein sequence ID" value="KAJ8111086.1"/>
    <property type="molecule type" value="Genomic_DNA"/>
</dbReference>
<organism evidence="1 2">
    <name type="scientific">Boeremia exigua</name>
    <dbReference type="NCBI Taxonomy" id="749465"/>
    <lineage>
        <taxon>Eukaryota</taxon>
        <taxon>Fungi</taxon>
        <taxon>Dikarya</taxon>
        <taxon>Ascomycota</taxon>
        <taxon>Pezizomycotina</taxon>
        <taxon>Dothideomycetes</taxon>
        <taxon>Pleosporomycetidae</taxon>
        <taxon>Pleosporales</taxon>
        <taxon>Pleosporineae</taxon>
        <taxon>Didymellaceae</taxon>
        <taxon>Boeremia</taxon>
    </lineage>
</organism>
<protein>
    <submittedName>
        <fullName evidence="1">Uncharacterized protein</fullName>
    </submittedName>
</protein>
<proteinExistence type="predicted"/>
<name>A0ACC2I7E3_9PLEO</name>
<dbReference type="Proteomes" id="UP001153331">
    <property type="component" value="Unassembled WGS sequence"/>
</dbReference>
<evidence type="ECO:0000313" key="2">
    <source>
        <dbReference type="Proteomes" id="UP001153331"/>
    </source>
</evidence>
<accession>A0ACC2I7E3</accession>
<evidence type="ECO:0000313" key="1">
    <source>
        <dbReference type="EMBL" id="KAJ8111086.1"/>
    </source>
</evidence>
<comment type="caution">
    <text evidence="1">The sequence shown here is derived from an EMBL/GenBank/DDBJ whole genome shotgun (WGS) entry which is preliminary data.</text>
</comment>
<keyword evidence="2" id="KW-1185">Reference proteome</keyword>
<gene>
    <name evidence="1" type="ORF">OPT61_g6230</name>
</gene>